<dbReference type="AlphaFoldDB" id="A0AAD6ZUX4"/>
<evidence type="ECO:0000313" key="2">
    <source>
        <dbReference type="Proteomes" id="UP001218218"/>
    </source>
</evidence>
<accession>A0AAD6ZUX4</accession>
<dbReference type="Proteomes" id="UP001218218">
    <property type="component" value="Unassembled WGS sequence"/>
</dbReference>
<protein>
    <submittedName>
        <fullName evidence="1">Uncharacterized protein</fullName>
    </submittedName>
</protein>
<name>A0AAD6ZUX4_9AGAR</name>
<organism evidence="1 2">
    <name type="scientific">Mycena albidolilacea</name>
    <dbReference type="NCBI Taxonomy" id="1033008"/>
    <lineage>
        <taxon>Eukaryota</taxon>
        <taxon>Fungi</taxon>
        <taxon>Dikarya</taxon>
        <taxon>Basidiomycota</taxon>
        <taxon>Agaricomycotina</taxon>
        <taxon>Agaricomycetes</taxon>
        <taxon>Agaricomycetidae</taxon>
        <taxon>Agaricales</taxon>
        <taxon>Marasmiineae</taxon>
        <taxon>Mycenaceae</taxon>
        <taxon>Mycena</taxon>
    </lineage>
</organism>
<proteinExistence type="predicted"/>
<evidence type="ECO:0000313" key="1">
    <source>
        <dbReference type="EMBL" id="KAJ7340712.1"/>
    </source>
</evidence>
<reference evidence="1" key="1">
    <citation type="submission" date="2023-03" db="EMBL/GenBank/DDBJ databases">
        <title>Massive genome expansion in bonnet fungi (Mycena s.s.) driven by repeated elements and novel gene families across ecological guilds.</title>
        <authorList>
            <consortium name="Lawrence Berkeley National Laboratory"/>
            <person name="Harder C.B."/>
            <person name="Miyauchi S."/>
            <person name="Viragh M."/>
            <person name="Kuo A."/>
            <person name="Thoen E."/>
            <person name="Andreopoulos B."/>
            <person name="Lu D."/>
            <person name="Skrede I."/>
            <person name="Drula E."/>
            <person name="Henrissat B."/>
            <person name="Morin E."/>
            <person name="Kohler A."/>
            <person name="Barry K."/>
            <person name="LaButti K."/>
            <person name="Morin E."/>
            <person name="Salamov A."/>
            <person name="Lipzen A."/>
            <person name="Mereny Z."/>
            <person name="Hegedus B."/>
            <person name="Baldrian P."/>
            <person name="Stursova M."/>
            <person name="Weitz H."/>
            <person name="Taylor A."/>
            <person name="Grigoriev I.V."/>
            <person name="Nagy L.G."/>
            <person name="Martin F."/>
            <person name="Kauserud H."/>
        </authorList>
    </citation>
    <scope>NUCLEOTIDE SEQUENCE</scope>
    <source>
        <strain evidence="1">CBHHK002</strain>
    </source>
</reference>
<comment type="caution">
    <text evidence="1">The sequence shown here is derived from an EMBL/GenBank/DDBJ whole genome shotgun (WGS) entry which is preliminary data.</text>
</comment>
<dbReference type="EMBL" id="JARIHO010000026">
    <property type="protein sequence ID" value="KAJ7340712.1"/>
    <property type="molecule type" value="Genomic_DNA"/>
</dbReference>
<gene>
    <name evidence="1" type="ORF">DFH08DRAFT_244336</name>
</gene>
<keyword evidence="2" id="KW-1185">Reference proteome</keyword>
<sequence length="202" mass="22476">MRKLNQIDPPRNFIRSINSGTYSTLCSTPNRKISGPLSLPHPIQSNSIQSSQSVNQYVSELMDNRARTISGSIRRHTPEGGGRDEYFSSCSMSGVIIDCAPRSPYSKTSHTIQEPRQLPCSLYFTRPQASTKAGQEIDTTRLGRGRSASALVSWNSVIIDYADTACSTQVRAFVRFVSGLFLCHYSQRTTLHEVLSKQNKAR</sequence>